<dbReference type="SUPFAM" id="SSF102705">
    <property type="entry name" value="NIF3 (NGG1p interacting factor 3)-like"/>
    <property type="match status" value="1"/>
</dbReference>
<evidence type="ECO:0000256" key="3">
    <source>
        <dbReference type="ARBA" id="ARBA00022723"/>
    </source>
</evidence>
<dbReference type="EMBL" id="CP019401">
    <property type="protein sequence ID" value="AQU78879.1"/>
    <property type="molecule type" value="Genomic_DNA"/>
</dbReference>
<dbReference type="PANTHER" id="PTHR13799:SF14">
    <property type="entry name" value="GTP CYCLOHYDROLASE 1 TYPE 2 HOMOLOG"/>
    <property type="match status" value="1"/>
</dbReference>
<evidence type="ECO:0000313" key="4">
    <source>
        <dbReference type="EMBL" id="AQU78879.1"/>
    </source>
</evidence>
<proteinExistence type="inferred from homology"/>
<dbReference type="Pfam" id="PF01784">
    <property type="entry name" value="DUF34_NIF3"/>
    <property type="match status" value="1"/>
</dbReference>
<keyword evidence="3" id="KW-0479">Metal-binding</keyword>
<evidence type="ECO:0000256" key="1">
    <source>
        <dbReference type="ARBA" id="ARBA00006964"/>
    </source>
</evidence>
<accession>A0ABM6IRE8</accession>
<protein>
    <recommendedName>
        <fullName evidence="2">GTP cyclohydrolase 1 type 2 homolog</fullName>
    </recommendedName>
</protein>
<reference evidence="4 5" key="1">
    <citation type="submission" date="2017-01" db="EMBL/GenBank/DDBJ databases">
        <title>Planococcus faecalis genome complete sequence.</title>
        <authorList>
            <person name="Lee P.C."/>
        </authorList>
    </citation>
    <scope>NUCLEOTIDE SEQUENCE [LARGE SCALE GENOMIC DNA]</scope>
    <source>
        <strain evidence="4 5">AJ003</strain>
    </source>
</reference>
<dbReference type="RefSeq" id="WP_078080262.1">
    <property type="nucleotide sequence ID" value="NZ_CP019401.1"/>
</dbReference>
<evidence type="ECO:0000313" key="5">
    <source>
        <dbReference type="Proteomes" id="UP000189661"/>
    </source>
</evidence>
<keyword evidence="5" id="KW-1185">Reference proteome</keyword>
<dbReference type="InterPro" id="IPR036069">
    <property type="entry name" value="DUF34/NIF3_sf"/>
</dbReference>
<evidence type="ECO:0000256" key="2">
    <source>
        <dbReference type="ARBA" id="ARBA00022112"/>
    </source>
</evidence>
<dbReference type="Proteomes" id="UP000189661">
    <property type="component" value="Chromosome"/>
</dbReference>
<comment type="similarity">
    <text evidence="1">Belongs to the GTP cyclohydrolase I type 2/NIF3 family.</text>
</comment>
<dbReference type="PANTHER" id="PTHR13799">
    <property type="entry name" value="NGG1 INTERACTING FACTOR 3"/>
    <property type="match status" value="1"/>
</dbReference>
<sequence>MNLNEFEQTIKKIFGTELLEEHDDYGFTNTSNDDIKKVGYATNLSLETVEQAIQQGVDLIVTHHDAWDFLYGLREACVKKMQEHNISHFWIHAPLDFVEFGTCTSLMEALEINTIKKYSSYNEEDGDFPGIGEYSNSLDFNLLREKMCSKLNEPVRAWKNNSKEVKRIGVLTGAGHSSAVIQKAVDEGCDTYITGEATLYAIQYAEFAGINLLVGSHTFTEIYGVKTLAQKIVELNPNVVVTELKETHFELNH</sequence>
<organism evidence="4 5">
    <name type="scientific">Planococcus faecalis</name>
    <dbReference type="NCBI Taxonomy" id="1598147"/>
    <lineage>
        <taxon>Bacteria</taxon>
        <taxon>Bacillati</taxon>
        <taxon>Bacillota</taxon>
        <taxon>Bacilli</taxon>
        <taxon>Bacillales</taxon>
        <taxon>Caryophanaceae</taxon>
        <taxon>Planococcus</taxon>
    </lineage>
</organism>
<dbReference type="Gene3D" id="3.40.1390.30">
    <property type="entry name" value="NIF3 (NGG1p interacting factor 3)-like"/>
    <property type="match status" value="2"/>
</dbReference>
<name>A0ABM6IRE8_9BACL</name>
<dbReference type="InterPro" id="IPR002678">
    <property type="entry name" value="DUF34/NIF3"/>
</dbReference>
<gene>
    <name evidence="4" type="ORF">AJGP001_06235</name>
</gene>